<dbReference type="AlphaFoldDB" id="A0A0J8GJK3"/>
<organism evidence="1 2">
    <name type="scientific">Listeria fleischmannii 1991</name>
    <dbReference type="NCBI Taxonomy" id="1430899"/>
    <lineage>
        <taxon>Bacteria</taxon>
        <taxon>Bacillati</taxon>
        <taxon>Bacillota</taxon>
        <taxon>Bacilli</taxon>
        <taxon>Bacillales</taxon>
        <taxon>Listeriaceae</taxon>
        <taxon>Listeria</taxon>
    </lineage>
</organism>
<name>A0A0J8GJK3_9LIST</name>
<dbReference type="PATRIC" id="fig|1430899.3.peg.352"/>
<accession>A0A0J8GJK3</accession>
<keyword evidence="2" id="KW-1185">Reference proteome</keyword>
<protein>
    <recommendedName>
        <fullName evidence="3">YdeI/OmpD-associated family protein</fullName>
    </recommendedName>
</protein>
<reference evidence="1 2" key="1">
    <citation type="journal article" date="2015" name="Genome Biol. Evol.">
        <title>Comparative Genomics of Listeria Sensu Lato: Genus-Wide Differences in Evolutionary Dynamics and the Progressive Gain of Complex, Potentially Pathogenicity-Related Traits through Lateral Gene Transfer.</title>
        <authorList>
            <person name="Chiara M."/>
            <person name="Caruso M."/>
            <person name="D'Erchia A.M."/>
            <person name="Manzari C."/>
            <person name="Fraccalvieri R."/>
            <person name="Goffredo E."/>
            <person name="Latorre L."/>
            <person name="Miccolupo A."/>
            <person name="Padalino I."/>
            <person name="Santagada G."/>
            <person name="Chiocco D."/>
            <person name="Pesole G."/>
            <person name="Horner D.S."/>
            <person name="Parisi A."/>
        </authorList>
    </citation>
    <scope>NUCLEOTIDE SEQUENCE [LARGE SCALE GENOMIC DNA]</scope>
    <source>
        <strain evidence="1 2">1991</strain>
    </source>
</reference>
<gene>
    <name evidence="1" type="ORF">X560_0348</name>
</gene>
<dbReference type="Proteomes" id="UP000052258">
    <property type="component" value="Unassembled WGS sequence"/>
</dbReference>
<evidence type="ECO:0000313" key="2">
    <source>
        <dbReference type="Proteomes" id="UP000052258"/>
    </source>
</evidence>
<evidence type="ECO:0000313" key="1">
    <source>
        <dbReference type="EMBL" id="KMT60928.1"/>
    </source>
</evidence>
<dbReference type="OrthoDB" id="9800461at2"/>
<dbReference type="EMBL" id="AZHO01000005">
    <property type="protein sequence ID" value="KMT60928.1"/>
    <property type="molecule type" value="Genomic_DNA"/>
</dbReference>
<comment type="caution">
    <text evidence="1">The sequence shown here is derived from an EMBL/GenBank/DDBJ whole genome shotgun (WGS) entry which is preliminary data.</text>
</comment>
<proteinExistence type="predicted"/>
<sequence length="83" mass="10158">MNPYINESNLTREIYPLPDDIHVLLKNYDVLEAYKRRPDFQKNDYIGWIGRAKRKETREKRINQMLTELKEGNKYMNMDYTEK</sequence>
<evidence type="ECO:0008006" key="3">
    <source>
        <dbReference type="Google" id="ProtNLM"/>
    </source>
</evidence>
<dbReference type="RefSeq" id="WP_007477540.1">
    <property type="nucleotide sequence ID" value="NZ_KQ130610.1"/>
</dbReference>
<dbReference type="Pfam" id="PF13376">
    <property type="entry name" value="OmdA"/>
    <property type="match status" value="1"/>
</dbReference>